<protein>
    <submittedName>
        <fullName evidence="6">Transcriptional regulator, TetR family</fullName>
    </submittedName>
</protein>
<feature type="domain" description="HTH tetR-type" evidence="5">
    <location>
        <begin position="16"/>
        <end position="76"/>
    </location>
</feature>
<dbReference type="PROSITE" id="PS50977">
    <property type="entry name" value="HTH_TETR_2"/>
    <property type="match status" value="1"/>
</dbReference>
<dbReference type="PANTHER" id="PTHR30055">
    <property type="entry name" value="HTH-TYPE TRANSCRIPTIONAL REGULATOR RUTR"/>
    <property type="match status" value="1"/>
</dbReference>
<evidence type="ECO:0000313" key="7">
    <source>
        <dbReference type="Proteomes" id="UP000027583"/>
    </source>
</evidence>
<keyword evidence="1" id="KW-0805">Transcription regulation</keyword>
<dbReference type="SUPFAM" id="SSF46689">
    <property type="entry name" value="Homeodomain-like"/>
    <property type="match status" value="1"/>
</dbReference>
<proteinExistence type="predicted"/>
<name>A0A060QID1_9PROT</name>
<sequence length="197" mass="21337">MIMGETPRQRRPRADGQRSRQALMAVARQAFVTGETDIRMDEIAARAGVGVGTLYRHFADRSALIEAVYADERDQLLSAADTLRAAHPPLEALRAWMRLFVGYAATKQAMTPVFNTLSGGSSALYARTGGPIVETMQKLAAACVAQGDLRDDVDPMDMLRAVYGVCTIAGDRPEQAVQFIDIILSGARPDATKPKLS</sequence>
<dbReference type="GO" id="GO:0000976">
    <property type="term" value="F:transcription cis-regulatory region binding"/>
    <property type="evidence" value="ECO:0007669"/>
    <property type="project" value="TreeGrafter"/>
</dbReference>
<dbReference type="Pfam" id="PF00440">
    <property type="entry name" value="TetR_N"/>
    <property type="match status" value="1"/>
</dbReference>
<dbReference type="InterPro" id="IPR036271">
    <property type="entry name" value="Tet_transcr_reg_TetR-rel_C_sf"/>
</dbReference>
<comment type="caution">
    <text evidence="6">The sequence shown here is derived from an EMBL/GenBank/DDBJ whole genome shotgun (WGS) entry which is preliminary data.</text>
</comment>
<dbReference type="GO" id="GO:0003700">
    <property type="term" value="F:DNA-binding transcription factor activity"/>
    <property type="evidence" value="ECO:0007669"/>
    <property type="project" value="TreeGrafter"/>
</dbReference>
<organism evidence="6 7">
    <name type="scientific">Asaia bogorensis</name>
    <dbReference type="NCBI Taxonomy" id="91915"/>
    <lineage>
        <taxon>Bacteria</taxon>
        <taxon>Pseudomonadati</taxon>
        <taxon>Pseudomonadota</taxon>
        <taxon>Alphaproteobacteria</taxon>
        <taxon>Acetobacterales</taxon>
        <taxon>Acetobacteraceae</taxon>
        <taxon>Asaia</taxon>
    </lineage>
</organism>
<feature type="DNA-binding region" description="H-T-H motif" evidence="4">
    <location>
        <begin position="39"/>
        <end position="58"/>
    </location>
</feature>
<dbReference type="SUPFAM" id="SSF48498">
    <property type="entry name" value="Tetracyclin repressor-like, C-terminal domain"/>
    <property type="match status" value="1"/>
</dbReference>
<evidence type="ECO:0000256" key="4">
    <source>
        <dbReference type="PROSITE-ProRule" id="PRU00335"/>
    </source>
</evidence>
<evidence type="ECO:0000256" key="1">
    <source>
        <dbReference type="ARBA" id="ARBA00023015"/>
    </source>
</evidence>
<dbReference type="InterPro" id="IPR050109">
    <property type="entry name" value="HTH-type_TetR-like_transc_reg"/>
</dbReference>
<evidence type="ECO:0000256" key="2">
    <source>
        <dbReference type="ARBA" id="ARBA00023125"/>
    </source>
</evidence>
<keyword evidence="3" id="KW-0804">Transcription</keyword>
<dbReference type="InterPro" id="IPR009057">
    <property type="entry name" value="Homeodomain-like_sf"/>
</dbReference>
<dbReference type="PANTHER" id="PTHR30055:SF234">
    <property type="entry name" value="HTH-TYPE TRANSCRIPTIONAL REGULATOR BETI"/>
    <property type="match status" value="1"/>
</dbReference>
<reference evidence="6 7" key="2">
    <citation type="journal article" date="2014" name="PLoS ONE">
        <title>Evolution of mitochondria reconstructed from the energy metabolism of living bacteria.</title>
        <authorList>
            <person name="Degli Esposti M."/>
            <person name="Chouaia B."/>
            <person name="Comandatore F."/>
            <person name="Crotti E."/>
            <person name="Sassera D."/>
            <person name="Lievens P.M."/>
            <person name="Daffonchio D."/>
            <person name="Bandi C."/>
        </authorList>
    </citation>
    <scope>NUCLEOTIDE SEQUENCE [LARGE SCALE GENOMIC DNA]</scope>
    <source>
        <strain evidence="6 7">SF2.1</strain>
    </source>
</reference>
<evidence type="ECO:0000313" key="6">
    <source>
        <dbReference type="EMBL" id="CDG40463.1"/>
    </source>
</evidence>
<keyword evidence="2 4" id="KW-0238">DNA-binding</keyword>
<dbReference type="InterPro" id="IPR049445">
    <property type="entry name" value="TetR_SbtR-like_C"/>
</dbReference>
<accession>A0A060QID1</accession>
<reference evidence="6 7" key="1">
    <citation type="journal article" date="2014" name="Genome Biol. Evol.">
        <title>Acetic acid bacteria genomes reveal functional traits for adaptation to life in insect guts.</title>
        <authorList>
            <person name="Chouaia B."/>
            <person name="Gaiarsa S."/>
            <person name="Crotti E."/>
            <person name="Comandatore F."/>
            <person name="Degli Esposti M."/>
            <person name="Ricci I."/>
            <person name="Alma A."/>
            <person name="Favia G."/>
            <person name="Bandi C."/>
            <person name="Daffonchio D."/>
        </authorList>
    </citation>
    <scope>NUCLEOTIDE SEQUENCE [LARGE SCALE GENOMIC DNA]</scope>
    <source>
        <strain evidence="6 7">SF2.1</strain>
    </source>
</reference>
<dbReference type="InterPro" id="IPR001647">
    <property type="entry name" value="HTH_TetR"/>
</dbReference>
<dbReference type="Gene3D" id="1.10.357.10">
    <property type="entry name" value="Tetracycline Repressor, domain 2"/>
    <property type="match status" value="1"/>
</dbReference>
<dbReference type="eggNOG" id="COG1309">
    <property type="taxonomic scope" value="Bacteria"/>
</dbReference>
<evidence type="ECO:0000256" key="3">
    <source>
        <dbReference type="ARBA" id="ARBA00023163"/>
    </source>
</evidence>
<gene>
    <name evidence="6" type="ORF">ASAP_2418</name>
</gene>
<evidence type="ECO:0000259" key="5">
    <source>
        <dbReference type="PROSITE" id="PS50977"/>
    </source>
</evidence>
<dbReference type="Pfam" id="PF21597">
    <property type="entry name" value="TetR_C_43"/>
    <property type="match status" value="1"/>
</dbReference>
<dbReference type="EMBL" id="CBLX010000017">
    <property type="protein sequence ID" value="CDG40463.1"/>
    <property type="molecule type" value="Genomic_DNA"/>
</dbReference>
<dbReference type="AlphaFoldDB" id="A0A060QID1"/>
<dbReference type="Proteomes" id="UP000027583">
    <property type="component" value="Unassembled WGS sequence"/>
</dbReference>